<evidence type="ECO:0000256" key="1">
    <source>
        <dbReference type="SAM" id="MobiDB-lite"/>
    </source>
</evidence>
<protein>
    <recommendedName>
        <fullName evidence="2">Helicase XPB/Ssl2 N-terminal domain-containing protein</fullName>
    </recommendedName>
</protein>
<feature type="region of interest" description="Disordered" evidence="1">
    <location>
        <begin position="499"/>
        <end position="518"/>
    </location>
</feature>
<proteinExistence type="predicted"/>
<organism evidence="3 4">
    <name type="scientific">Cohnella luojiensis</name>
    <dbReference type="NCBI Taxonomy" id="652876"/>
    <lineage>
        <taxon>Bacteria</taxon>
        <taxon>Bacillati</taxon>
        <taxon>Bacillota</taxon>
        <taxon>Bacilli</taxon>
        <taxon>Bacillales</taxon>
        <taxon>Paenibacillaceae</taxon>
        <taxon>Cohnella</taxon>
    </lineage>
</organism>
<dbReference type="AlphaFoldDB" id="A0A4Y8M8D0"/>
<accession>A0A4Y8M8D0</accession>
<dbReference type="EMBL" id="SOMN01000001">
    <property type="protein sequence ID" value="TFE31824.1"/>
    <property type="molecule type" value="Genomic_DNA"/>
</dbReference>
<name>A0A4Y8M8D0_9BACL</name>
<comment type="caution">
    <text evidence="3">The sequence shown here is derived from an EMBL/GenBank/DDBJ whole genome shotgun (WGS) entry which is preliminary data.</text>
</comment>
<keyword evidence="4" id="KW-1185">Reference proteome</keyword>
<dbReference type="RefSeq" id="WP_135150392.1">
    <property type="nucleotide sequence ID" value="NZ_SOMN01000001.1"/>
</dbReference>
<feature type="domain" description="Helicase XPB/Ssl2 N-terminal" evidence="2">
    <location>
        <begin position="350"/>
        <end position="468"/>
    </location>
</feature>
<reference evidence="3 4" key="1">
    <citation type="submission" date="2019-03" db="EMBL/GenBank/DDBJ databases">
        <title>Cohnella endophytica sp. nov., a novel endophytic bacterium isolated from bark of Sonneratia apetala.</title>
        <authorList>
            <person name="Tuo L."/>
        </authorList>
    </citation>
    <scope>NUCLEOTIDE SEQUENCE [LARGE SCALE GENOMIC DNA]</scope>
    <source>
        <strain evidence="3 4">CCTCC AB 208254</strain>
    </source>
</reference>
<gene>
    <name evidence="3" type="ORF">E2980_01785</name>
</gene>
<dbReference type="Proteomes" id="UP000297900">
    <property type="component" value="Unassembled WGS sequence"/>
</dbReference>
<sequence>MNLRMSVARLPDSIRELILTERTIKMRYERGEILENILASGEWAQEWKMRADSSCVAVLNGIVARFAAEPFELDSLIKSFGETSSLTGAEIRIAVARLRRSGIVFAVRKAWGDRLFYLPVDCVPVWQRLMLPVESTPLAEEEMKEIVFPPKPFRLPLSLELLSAWQAVSLQPIEWTTKGALNKVSVNKMTGAMRINEEEIAVLSLSYPHKDQLPAHAALALDLGLYAKVLCKEGNVIRVSDQGLSEWLIFSPEEADSQLHSWVVERYGAANPAHHLAAAAIDSLNEMEWHQVEAIGSRIGHQGAICDWLGLMESFGWVERGICRENAVFRKKVSHRRRENPIAQGDGAFFVQPDGEIFVPPETELRARWVLAEIAEKVTEDSVFVYRLTRNACSKAMNAGYALKSVQAFLEEGSSLPLPDPVLRSLQDWFLPLGKAAFSEVMLLRTSSPELASILKQDPNTAEKLIEQLGDRDFIVDAASYPFLRLRLQKLGYPPLESKRDATAMKKEEPDANSQENMQEDQGWVYRRHVLSVFEPDRAVPSMDELFPGLSSIPASWVSKPRTYHASTSKQLLQRAIEWQASVRLESDGSSRTFIPEELKDDSGEWSVVGHWRGLSARDDEPGIGKKMAVVHPEEITKLMIWLPLLEELETN</sequence>
<evidence type="ECO:0000259" key="2">
    <source>
        <dbReference type="Pfam" id="PF13625"/>
    </source>
</evidence>
<dbReference type="InterPro" id="IPR032830">
    <property type="entry name" value="XPB/Ssl2_N"/>
</dbReference>
<evidence type="ECO:0000313" key="3">
    <source>
        <dbReference type="EMBL" id="TFE31824.1"/>
    </source>
</evidence>
<dbReference type="OrthoDB" id="2987331at2"/>
<feature type="compositionally biased region" description="Basic and acidic residues" evidence="1">
    <location>
        <begin position="499"/>
        <end position="510"/>
    </location>
</feature>
<evidence type="ECO:0000313" key="4">
    <source>
        <dbReference type="Proteomes" id="UP000297900"/>
    </source>
</evidence>
<dbReference type="Pfam" id="PF13625">
    <property type="entry name" value="Helicase_C_3"/>
    <property type="match status" value="1"/>
</dbReference>